<accession>A0A1G9E4T6</accession>
<dbReference type="PROSITE" id="PS00079">
    <property type="entry name" value="MULTICOPPER_OXIDASE1"/>
    <property type="match status" value="1"/>
</dbReference>
<feature type="domain" description="Plastocyanin-like" evidence="5">
    <location>
        <begin position="50"/>
        <end position="159"/>
    </location>
</feature>
<dbReference type="InterPro" id="IPR002355">
    <property type="entry name" value="Cu_oxidase_Cu_BS"/>
</dbReference>
<evidence type="ECO:0000256" key="2">
    <source>
        <dbReference type="ARBA" id="ARBA00023002"/>
    </source>
</evidence>
<dbReference type="InterPro" id="IPR033138">
    <property type="entry name" value="Cu_oxidase_CS"/>
</dbReference>
<protein>
    <submittedName>
        <fullName evidence="6">Multicopper oxidase with three cupredoxin domains (Includes cell division protein FtsP and spore coat protein CotA)</fullName>
    </submittedName>
</protein>
<keyword evidence="6" id="KW-0167">Capsid protein</keyword>
<keyword evidence="6" id="KW-0131">Cell cycle</keyword>
<feature type="domain" description="Plastocyanin-like" evidence="3">
    <location>
        <begin position="167"/>
        <end position="257"/>
    </location>
</feature>
<dbReference type="CDD" id="cd13885">
    <property type="entry name" value="CuRO_2_CumA_like"/>
    <property type="match status" value="1"/>
</dbReference>
<reference evidence="7" key="1">
    <citation type="submission" date="2016-10" db="EMBL/GenBank/DDBJ databases">
        <authorList>
            <person name="Varghese N."/>
            <person name="Submissions S."/>
        </authorList>
    </citation>
    <scope>NUCLEOTIDE SEQUENCE [LARGE SCALE GENOMIC DNA]</scope>
    <source>
        <strain evidence="7">CGMCC 1.11022</strain>
    </source>
</reference>
<dbReference type="Pfam" id="PF07731">
    <property type="entry name" value="Cu-oxidase_2"/>
    <property type="match status" value="1"/>
</dbReference>
<dbReference type="InterPro" id="IPR001117">
    <property type="entry name" value="Cu-oxidase_2nd"/>
</dbReference>
<proteinExistence type="predicted"/>
<dbReference type="GO" id="GO:0005507">
    <property type="term" value="F:copper ion binding"/>
    <property type="evidence" value="ECO:0007669"/>
    <property type="project" value="InterPro"/>
</dbReference>
<keyword evidence="7" id="KW-1185">Reference proteome</keyword>
<dbReference type="InterPro" id="IPR011707">
    <property type="entry name" value="Cu-oxidase-like_N"/>
</dbReference>
<dbReference type="Proteomes" id="UP000198894">
    <property type="component" value="Unassembled WGS sequence"/>
</dbReference>
<sequence>MPYPRVPALTRRTFLASAAAVSAGVVLPPRSDAAGLREFRIRAGPGRAQIAPEPHGDTPIWCYDGSLPGPEIRIRQGERLRVAVENKLNEETTVHWHGLRVPNAMDGVPHLTQAPIWPGETFAYEFDAVDAGTFWYHPHHRSFEQVGRGLYGPLIVEEADPIRVDREVTWVLSDWRLTKTAEMREDFGNRHDMMHNGRVGNTVTINGRVPDVFQVRNGERIRLRLINAATARIFGLDFGNHQPAVIALDGQPVEPHVPEGGLVVLGPAMRADLILDMTADAGSRVSVIDRFYEGLEYRLVDLAYAGNPLRQAAPDWPVALPPNPLPEPDLASAVRHEVTFNGGMMGAMVMQEMGGSMGDTRKHFPGAVGGMMGSMGGMMNMMHSGGIWFINGIAAEGHVMDPMLTLARDKSHAIAMTNATAWHHPIHLHGHSFRVISRNGKPSKHREWQDTVLMSPRERVEIALVADNPGDWMLHCHILEHQAAGMMGVFRVA</sequence>
<gene>
    <name evidence="6" type="ORF">SAMN05428953_11959</name>
</gene>
<keyword evidence="6" id="KW-0946">Virion</keyword>
<evidence type="ECO:0000256" key="1">
    <source>
        <dbReference type="ARBA" id="ARBA00022723"/>
    </source>
</evidence>
<dbReference type="InterPro" id="IPR008972">
    <property type="entry name" value="Cupredoxin"/>
</dbReference>
<feature type="domain" description="Plastocyanin-like" evidence="4">
    <location>
        <begin position="396"/>
        <end position="492"/>
    </location>
</feature>
<dbReference type="EMBL" id="FNEE01000019">
    <property type="protein sequence ID" value="SDK71129.1"/>
    <property type="molecule type" value="Genomic_DNA"/>
</dbReference>
<dbReference type="GO" id="GO:0030288">
    <property type="term" value="C:outer membrane-bounded periplasmic space"/>
    <property type="evidence" value="ECO:0007669"/>
    <property type="project" value="TreeGrafter"/>
</dbReference>
<name>A0A1G9E4T6_9HYPH</name>
<dbReference type="PANTHER" id="PTHR11709">
    <property type="entry name" value="MULTI-COPPER OXIDASE"/>
    <property type="match status" value="1"/>
</dbReference>
<dbReference type="CDD" id="cd13861">
    <property type="entry name" value="CuRO_1_CumA_like"/>
    <property type="match status" value="1"/>
</dbReference>
<dbReference type="CDD" id="cd13906">
    <property type="entry name" value="CuRO_3_CumA_like"/>
    <property type="match status" value="1"/>
</dbReference>
<dbReference type="Pfam" id="PF00394">
    <property type="entry name" value="Cu-oxidase"/>
    <property type="match status" value="1"/>
</dbReference>
<dbReference type="RefSeq" id="WP_091598156.1">
    <property type="nucleotide sequence ID" value="NZ_FNEE01000019.1"/>
</dbReference>
<evidence type="ECO:0000313" key="7">
    <source>
        <dbReference type="Proteomes" id="UP000198894"/>
    </source>
</evidence>
<dbReference type="InterPro" id="IPR011706">
    <property type="entry name" value="Cu-oxidase_C"/>
</dbReference>
<dbReference type="InterPro" id="IPR045087">
    <property type="entry name" value="Cu-oxidase_fam"/>
</dbReference>
<evidence type="ECO:0000313" key="6">
    <source>
        <dbReference type="EMBL" id="SDK71129.1"/>
    </source>
</evidence>
<dbReference type="Gene3D" id="2.60.40.420">
    <property type="entry name" value="Cupredoxins - blue copper proteins"/>
    <property type="match status" value="3"/>
</dbReference>
<keyword evidence="6" id="KW-0132">Cell division</keyword>
<dbReference type="GO" id="GO:0051301">
    <property type="term" value="P:cell division"/>
    <property type="evidence" value="ECO:0007669"/>
    <property type="project" value="UniProtKB-KW"/>
</dbReference>
<evidence type="ECO:0000259" key="5">
    <source>
        <dbReference type="Pfam" id="PF07732"/>
    </source>
</evidence>
<evidence type="ECO:0000259" key="4">
    <source>
        <dbReference type="Pfam" id="PF07731"/>
    </source>
</evidence>
<dbReference type="PROSITE" id="PS51318">
    <property type="entry name" value="TAT"/>
    <property type="match status" value="1"/>
</dbReference>
<dbReference type="InterPro" id="IPR006311">
    <property type="entry name" value="TAT_signal"/>
</dbReference>
<dbReference type="GO" id="GO:0016491">
    <property type="term" value="F:oxidoreductase activity"/>
    <property type="evidence" value="ECO:0007669"/>
    <property type="project" value="UniProtKB-KW"/>
</dbReference>
<keyword evidence="1" id="KW-0479">Metal-binding</keyword>
<keyword evidence="2" id="KW-0560">Oxidoreductase</keyword>
<dbReference type="Pfam" id="PF07732">
    <property type="entry name" value="Cu-oxidase_3"/>
    <property type="match status" value="1"/>
</dbReference>
<dbReference type="PANTHER" id="PTHR11709:SF2">
    <property type="entry name" value="MULTICOPPER OXIDASE LPR1"/>
    <property type="match status" value="1"/>
</dbReference>
<dbReference type="AlphaFoldDB" id="A0A1G9E4T6"/>
<organism evidence="6 7">
    <name type="scientific">Mesorhizobium muleiense</name>
    <dbReference type="NCBI Taxonomy" id="1004279"/>
    <lineage>
        <taxon>Bacteria</taxon>
        <taxon>Pseudomonadati</taxon>
        <taxon>Pseudomonadota</taxon>
        <taxon>Alphaproteobacteria</taxon>
        <taxon>Hyphomicrobiales</taxon>
        <taxon>Phyllobacteriaceae</taxon>
        <taxon>Mesorhizobium</taxon>
    </lineage>
</organism>
<dbReference type="SUPFAM" id="SSF49503">
    <property type="entry name" value="Cupredoxins"/>
    <property type="match status" value="3"/>
</dbReference>
<dbReference type="PROSITE" id="PS00080">
    <property type="entry name" value="MULTICOPPER_OXIDASE2"/>
    <property type="match status" value="1"/>
</dbReference>
<evidence type="ECO:0000259" key="3">
    <source>
        <dbReference type="Pfam" id="PF00394"/>
    </source>
</evidence>